<dbReference type="GO" id="GO:0009378">
    <property type="term" value="F:four-way junction helicase activity"/>
    <property type="evidence" value="ECO:0007669"/>
    <property type="project" value="InterPro"/>
</dbReference>
<evidence type="ECO:0000259" key="10">
    <source>
        <dbReference type="SMART" id="SM00382"/>
    </source>
</evidence>
<dbReference type="GO" id="GO:0006310">
    <property type="term" value="P:DNA recombination"/>
    <property type="evidence" value="ECO:0007669"/>
    <property type="project" value="UniProtKB-UniRule"/>
</dbReference>
<keyword evidence="5 9" id="KW-0067">ATP-binding</keyword>
<feature type="region of interest" description="Small ATPAse domain (RuvB-S)" evidence="9">
    <location>
        <begin position="202"/>
        <end position="272"/>
    </location>
</feature>
<gene>
    <name evidence="9 11" type="primary">ruvB</name>
    <name evidence="11" type="ordered locus">STAUR_5737</name>
</gene>
<dbReference type="InterPro" id="IPR003593">
    <property type="entry name" value="AAA+_ATPase"/>
</dbReference>
<dbReference type="GO" id="GO:0016887">
    <property type="term" value="F:ATP hydrolysis activity"/>
    <property type="evidence" value="ECO:0007669"/>
    <property type="project" value="RHEA"/>
</dbReference>
<dbReference type="GO" id="GO:0000400">
    <property type="term" value="F:four-way junction DNA binding"/>
    <property type="evidence" value="ECO:0007669"/>
    <property type="project" value="UniProtKB-UniRule"/>
</dbReference>
<feature type="binding site" evidence="9">
    <location>
        <position position="311"/>
    </location>
    <ligand>
        <name>DNA</name>
        <dbReference type="ChEBI" id="CHEBI:16991"/>
    </ligand>
</feature>
<dbReference type="Gene3D" id="3.40.50.300">
    <property type="entry name" value="P-loop containing nucleotide triphosphate hydrolases"/>
    <property type="match status" value="1"/>
</dbReference>
<evidence type="ECO:0000256" key="9">
    <source>
        <dbReference type="HAMAP-Rule" id="MF_00016"/>
    </source>
</evidence>
<feature type="binding site" evidence="9">
    <location>
        <position position="335"/>
    </location>
    <ligand>
        <name>DNA</name>
        <dbReference type="ChEBI" id="CHEBI:16991"/>
    </ligand>
</feature>
<dbReference type="InterPro" id="IPR008823">
    <property type="entry name" value="RuvB_wg_C"/>
</dbReference>
<feature type="binding site" evidence="9">
    <location>
        <begin position="148"/>
        <end position="150"/>
    </location>
    <ligand>
        <name>ATP</name>
        <dbReference type="ChEBI" id="CHEBI:30616"/>
    </ligand>
</feature>
<evidence type="ECO:0000256" key="2">
    <source>
        <dbReference type="ARBA" id="ARBA00022741"/>
    </source>
</evidence>
<reference evidence="11 12" key="1">
    <citation type="journal article" date="2011" name="Mol. Biol. Evol.">
        <title>Comparative genomic analysis of fruiting body formation in Myxococcales.</title>
        <authorList>
            <person name="Huntley S."/>
            <person name="Hamann N."/>
            <person name="Wegener-Feldbrugge S."/>
            <person name="Treuner-Lange A."/>
            <person name="Kube M."/>
            <person name="Reinhardt R."/>
            <person name="Klages S."/>
            <person name="Muller R."/>
            <person name="Ronning C.M."/>
            <person name="Nierman W.C."/>
            <person name="Sogaard-Andersen L."/>
        </authorList>
    </citation>
    <scope>NUCLEOTIDE SEQUENCE [LARGE SCALE GENOMIC DNA]</scope>
    <source>
        <strain evidence="11 12">DW4/3-1</strain>
    </source>
</reference>
<dbReference type="Pfam" id="PF05491">
    <property type="entry name" value="WHD_RuvB"/>
    <property type="match status" value="1"/>
</dbReference>
<keyword evidence="2 9" id="KW-0547">Nucleotide-binding</keyword>
<evidence type="ECO:0000313" key="12">
    <source>
        <dbReference type="Proteomes" id="UP000001351"/>
    </source>
</evidence>
<feature type="region of interest" description="Head domain (RuvB-H)" evidence="9">
    <location>
        <begin position="275"/>
        <end position="359"/>
    </location>
</feature>
<dbReference type="SMART" id="SM00382">
    <property type="entry name" value="AAA"/>
    <property type="match status" value="1"/>
</dbReference>
<dbReference type="HOGENOM" id="CLU_055599_1_0_7"/>
<dbReference type="AlphaFoldDB" id="E3FVV9"/>
<evidence type="ECO:0000256" key="4">
    <source>
        <dbReference type="ARBA" id="ARBA00022801"/>
    </source>
</evidence>
<evidence type="ECO:0000256" key="7">
    <source>
        <dbReference type="ARBA" id="ARBA00023172"/>
    </source>
</evidence>
<dbReference type="PANTHER" id="PTHR42848">
    <property type="match status" value="1"/>
</dbReference>
<feature type="binding site" evidence="9">
    <location>
        <position position="40"/>
    </location>
    <ligand>
        <name>ATP</name>
        <dbReference type="ChEBI" id="CHEBI:30616"/>
    </ligand>
</feature>
<dbReference type="KEGG" id="sur:STAUR_5737"/>
<feature type="binding site" evidence="9">
    <location>
        <position position="82"/>
    </location>
    <ligand>
        <name>ATP</name>
        <dbReference type="ChEBI" id="CHEBI:30616"/>
    </ligand>
</feature>
<dbReference type="InterPro" id="IPR036388">
    <property type="entry name" value="WH-like_DNA-bd_sf"/>
</dbReference>
<keyword evidence="4 9" id="KW-0378">Hydrolase</keyword>
<organism evidence="11 12">
    <name type="scientific">Stigmatella aurantiaca (strain DW4/3-1)</name>
    <dbReference type="NCBI Taxonomy" id="378806"/>
    <lineage>
        <taxon>Bacteria</taxon>
        <taxon>Pseudomonadati</taxon>
        <taxon>Myxococcota</taxon>
        <taxon>Myxococcia</taxon>
        <taxon>Myxococcales</taxon>
        <taxon>Cystobacterineae</taxon>
        <taxon>Archangiaceae</taxon>
        <taxon>Stigmatella</taxon>
    </lineage>
</organism>
<dbReference type="InterPro" id="IPR008824">
    <property type="entry name" value="RuvB-like_N"/>
</dbReference>
<keyword evidence="8 9" id="KW-0234">DNA repair</keyword>
<keyword evidence="11" id="KW-0347">Helicase</keyword>
<dbReference type="GO" id="GO:0048476">
    <property type="term" value="C:Holliday junction resolvase complex"/>
    <property type="evidence" value="ECO:0007669"/>
    <property type="project" value="UniProtKB-UniRule"/>
</dbReference>
<dbReference type="Pfam" id="PF05496">
    <property type="entry name" value="RuvB_N"/>
    <property type="match status" value="1"/>
</dbReference>
<dbReference type="InterPro" id="IPR036390">
    <property type="entry name" value="WH_DNA-bd_sf"/>
</dbReference>
<evidence type="ECO:0000313" key="11">
    <source>
        <dbReference type="EMBL" id="ADO73499.1"/>
    </source>
</evidence>
<dbReference type="GO" id="GO:0005524">
    <property type="term" value="F:ATP binding"/>
    <property type="evidence" value="ECO:0007669"/>
    <property type="project" value="UniProtKB-UniRule"/>
</dbReference>
<dbReference type="Gene3D" id="1.10.8.60">
    <property type="match status" value="1"/>
</dbReference>
<protein>
    <recommendedName>
        <fullName evidence="9">Holliday junction branch migration complex subunit RuvB</fullName>
        <ecNumber evidence="9">3.6.4.-</ecNumber>
    </recommendedName>
</protein>
<feature type="binding site" evidence="9">
    <location>
        <position position="238"/>
    </location>
    <ligand>
        <name>ATP</name>
        <dbReference type="ChEBI" id="CHEBI:30616"/>
    </ligand>
</feature>
<evidence type="ECO:0000256" key="6">
    <source>
        <dbReference type="ARBA" id="ARBA00023125"/>
    </source>
</evidence>
<sequence>MDGDTRAVLGRVSIDMATKRKSDTLSEEVLGDDVRLEASLRPRTFEEYVGQDAVVEKLKVYVRAAGQRRDALDHCLFSGPPGLGKTSLAHIIASELGVGIHVTSGPALERKGDLAGLLTNLNERDVLFIDEIHRLNAAVEEYLYPAMEDFRLDITIDTGPAARAMKIDLPPFTLIGATTRTGLLTSPLRDRFQIQERLDYYEPKYLEMILNRSARILGVPLERDASKEISTRSRGTPRISNRLLRRLRDFAQVEGEGHITRELARVSLDRLGVDASGLDSMDRKILLTIIDKFGGGPVGVETIAASVGEQRDSIEDVYEPYLLQEGFLQRTPRGRMATHRAYGYFKRAPPPASPQGSLF</sequence>
<feature type="binding site" evidence="9">
    <location>
        <position position="191"/>
    </location>
    <ligand>
        <name>ATP</name>
        <dbReference type="ChEBI" id="CHEBI:30616"/>
    </ligand>
</feature>
<dbReference type="CDD" id="cd00009">
    <property type="entry name" value="AAA"/>
    <property type="match status" value="1"/>
</dbReference>
<feature type="binding site" evidence="9">
    <location>
        <position position="85"/>
    </location>
    <ligand>
        <name>ATP</name>
        <dbReference type="ChEBI" id="CHEBI:30616"/>
    </ligand>
</feature>
<dbReference type="NCBIfam" id="NF000868">
    <property type="entry name" value="PRK00080.1"/>
    <property type="match status" value="1"/>
</dbReference>
<evidence type="ECO:0000256" key="5">
    <source>
        <dbReference type="ARBA" id="ARBA00022840"/>
    </source>
</evidence>
<dbReference type="InterPro" id="IPR027417">
    <property type="entry name" value="P-loop_NTPase"/>
</dbReference>
<comment type="subunit">
    <text evidence="9">Homohexamer. Forms an RuvA(8)-RuvB(12)-Holliday junction (HJ) complex. HJ DNA is sandwiched between 2 RuvA tetramers; dsDNA enters through RuvA and exits via RuvB. An RuvB hexamer assembles on each DNA strand where it exits the tetramer. Each RuvB hexamer is contacted by two RuvA subunits (via domain III) on 2 adjacent RuvB subunits; this complex drives branch migration. In the full resolvosome a probable DNA-RuvA(4)-RuvB(12)-RuvC(2) complex forms which resolves the HJ.</text>
</comment>
<dbReference type="InterPro" id="IPR041445">
    <property type="entry name" value="AAA_lid_4"/>
</dbReference>
<comment type="subcellular location">
    <subcellularLocation>
        <location evidence="9">Cytoplasm</location>
    </subcellularLocation>
</comment>
<dbReference type="Gene3D" id="1.10.10.10">
    <property type="entry name" value="Winged helix-like DNA-binding domain superfamily/Winged helix DNA-binding domain"/>
    <property type="match status" value="1"/>
</dbReference>
<dbReference type="EMBL" id="CP002271">
    <property type="protein sequence ID" value="ADO73499.1"/>
    <property type="molecule type" value="Genomic_DNA"/>
</dbReference>
<feature type="binding site" evidence="9">
    <location>
        <position position="86"/>
    </location>
    <ligand>
        <name>ATP</name>
        <dbReference type="ChEBI" id="CHEBI:30616"/>
    </ligand>
</feature>
<dbReference type="GO" id="GO:0005737">
    <property type="term" value="C:cytoplasm"/>
    <property type="evidence" value="ECO:0007669"/>
    <property type="project" value="UniProtKB-SubCell"/>
</dbReference>
<feature type="domain" description="AAA+ ATPase" evidence="10">
    <location>
        <begin position="71"/>
        <end position="202"/>
    </location>
</feature>
<feature type="binding site" evidence="9">
    <location>
        <position position="86"/>
    </location>
    <ligand>
        <name>Mg(2+)</name>
        <dbReference type="ChEBI" id="CHEBI:18420"/>
    </ligand>
</feature>
<dbReference type="Proteomes" id="UP000001351">
    <property type="component" value="Chromosome"/>
</dbReference>
<comment type="caution">
    <text evidence="9">Lacks conserved residue(s) required for the propagation of feature annotation.</text>
</comment>
<dbReference type="GO" id="GO:0006281">
    <property type="term" value="P:DNA repair"/>
    <property type="evidence" value="ECO:0007669"/>
    <property type="project" value="UniProtKB-UniRule"/>
</dbReference>
<keyword evidence="1 9" id="KW-0963">Cytoplasm</keyword>
<name>E3FVV9_STIAD</name>
<feature type="binding site" evidence="9">
    <location>
        <position position="201"/>
    </location>
    <ligand>
        <name>ATP</name>
        <dbReference type="ChEBI" id="CHEBI:30616"/>
    </ligand>
</feature>
<feature type="binding site" evidence="9">
    <location>
        <position position="87"/>
    </location>
    <ligand>
        <name>ATP</name>
        <dbReference type="ChEBI" id="CHEBI:30616"/>
    </ligand>
</feature>
<dbReference type="STRING" id="378806.STAUR_5737"/>
<evidence type="ECO:0000256" key="3">
    <source>
        <dbReference type="ARBA" id="ARBA00022763"/>
    </source>
</evidence>
<comment type="domain">
    <text evidence="9">Has 3 domains, the large (RuvB-L) and small ATPase (RuvB-S) domains and the C-terminal head (RuvB-H) domain. The head domain binds DNA, while the ATPase domains jointly bind ATP, ADP or are empty depending on the state of the subunit in the translocation cycle. During a single DNA translocation step the structure of each domain remains the same, but their relative positions change.</text>
</comment>
<comment type="similarity">
    <text evidence="9">Belongs to the RuvB family.</text>
</comment>
<dbReference type="HAMAP" id="MF_00016">
    <property type="entry name" value="DNA_HJ_migration_RuvB"/>
    <property type="match status" value="1"/>
</dbReference>
<dbReference type="SUPFAM" id="SSF52540">
    <property type="entry name" value="P-loop containing nucleoside triphosphate hydrolases"/>
    <property type="match status" value="1"/>
</dbReference>
<keyword evidence="12" id="KW-1185">Reference proteome</keyword>
<evidence type="ECO:0000256" key="1">
    <source>
        <dbReference type="ARBA" id="ARBA00022490"/>
    </source>
</evidence>
<dbReference type="EC" id="3.6.4.-" evidence="9"/>
<dbReference type="PANTHER" id="PTHR42848:SF1">
    <property type="entry name" value="HOLLIDAY JUNCTION BRANCH MIGRATION COMPLEX SUBUNIT RUVB"/>
    <property type="match status" value="1"/>
</dbReference>
<dbReference type="InterPro" id="IPR004605">
    <property type="entry name" value="DNA_helicase_Holl-junc_RuvB"/>
</dbReference>
<proteinExistence type="inferred from homology"/>
<dbReference type="SUPFAM" id="SSF46785">
    <property type="entry name" value="Winged helix' DNA-binding domain"/>
    <property type="match status" value="1"/>
</dbReference>
<feature type="binding site" evidence="9">
    <location>
        <position position="330"/>
    </location>
    <ligand>
        <name>DNA</name>
        <dbReference type="ChEBI" id="CHEBI:16991"/>
    </ligand>
</feature>
<dbReference type="NCBIfam" id="TIGR00635">
    <property type="entry name" value="ruvB"/>
    <property type="match status" value="1"/>
</dbReference>
<dbReference type="eggNOG" id="COG2255">
    <property type="taxonomic scope" value="Bacteria"/>
</dbReference>
<comment type="catalytic activity">
    <reaction evidence="9">
        <text>ATP + H2O = ADP + phosphate + H(+)</text>
        <dbReference type="Rhea" id="RHEA:13065"/>
        <dbReference type="ChEBI" id="CHEBI:15377"/>
        <dbReference type="ChEBI" id="CHEBI:15378"/>
        <dbReference type="ChEBI" id="CHEBI:30616"/>
        <dbReference type="ChEBI" id="CHEBI:43474"/>
        <dbReference type="ChEBI" id="CHEBI:456216"/>
    </reaction>
</comment>
<comment type="function">
    <text evidence="9">The RuvA-RuvB-RuvC complex processes Holliday junction (HJ) DNA during genetic recombination and DNA repair, while the RuvA-RuvB complex plays an important role in the rescue of blocked DNA replication forks via replication fork reversal (RFR). RuvA specifically binds to HJ cruciform DNA, conferring on it an open structure. The RuvB hexamer acts as an ATP-dependent pump, pulling dsDNA into and through the RuvAB complex. RuvB forms 2 homohexamers on either side of HJ DNA bound by 1 or 2 RuvA tetramers; 4 subunits per hexamer contact DNA at a time. Coordinated motions by a converter formed by DNA-disengaged RuvB subunits stimulates ATP hydrolysis and nucleotide exchange. Immobilization of the converter enables RuvB to convert the ATP-contained energy into a lever motion, pulling 2 nucleotides of DNA out of the RuvA tetramer per ATP hydrolyzed, thus driving DNA branch migration. The RuvB motors rotate together with the DNA substrate, which together with the progressing nucleotide cycle form the mechanistic basis for DNA recombination by continuous HJ branch migration. Branch migration allows RuvC to scan DNA until it finds its consensus sequence, where it cleaves and resolves cruciform DNA.</text>
</comment>
<feature type="binding site" evidence="9">
    <location>
        <position position="41"/>
    </location>
    <ligand>
        <name>ATP</name>
        <dbReference type="ChEBI" id="CHEBI:30616"/>
    </ligand>
</feature>
<keyword evidence="3 9" id="KW-0227">DNA damage</keyword>
<accession>E3FVV9</accession>
<keyword evidence="6 9" id="KW-0238">DNA-binding</keyword>
<evidence type="ECO:0000256" key="8">
    <source>
        <dbReference type="ARBA" id="ARBA00023204"/>
    </source>
</evidence>
<keyword evidence="7 9" id="KW-0233">DNA recombination</keyword>
<dbReference type="Pfam" id="PF17864">
    <property type="entry name" value="AAA_lid_4"/>
    <property type="match status" value="1"/>
</dbReference>